<dbReference type="InterPro" id="IPR050832">
    <property type="entry name" value="Bact_Acetyltransf"/>
</dbReference>
<dbReference type="GO" id="GO:0016747">
    <property type="term" value="F:acyltransferase activity, transferring groups other than amino-acyl groups"/>
    <property type="evidence" value="ECO:0007669"/>
    <property type="project" value="InterPro"/>
</dbReference>
<dbReference type="Pfam" id="PF00583">
    <property type="entry name" value="Acetyltransf_1"/>
    <property type="match status" value="1"/>
</dbReference>
<evidence type="ECO:0000259" key="3">
    <source>
        <dbReference type="PROSITE" id="PS51186"/>
    </source>
</evidence>
<dbReference type="AlphaFoldDB" id="A0A7T7L1M5"/>
<accession>A0A7T7L1M5</accession>
<organism evidence="4 5">
    <name type="scientific">Streptomyces liliifuscus</name>
    <dbReference type="NCBI Taxonomy" id="2797636"/>
    <lineage>
        <taxon>Bacteria</taxon>
        <taxon>Bacillati</taxon>
        <taxon>Actinomycetota</taxon>
        <taxon>Actinomycetes</taxon>
        <taxon>Kitasatosporales</taxon>
        <taxon>Streptomycetaceae</taxon>
        <taxon>Streptomyces</taxon>
    </lineage>
</organism>
<keyword evidence="2" id="KW-0012">Acyltransferase</keyword>
<dbReference type="Gene3D" id="3.40.630.30">
    <property type="match status" value="1"/>
</dbReference>
<dbReference type="Proteomes" id="UP000595636">
    <property type="component" value="Chromosome"/>
</dbReference>
<dbReference type="InterPro" id="IPR000182">
    <property type="entry name" value="GNAT_dom"/>
</dbReference>
<proteinExistence type="predicted"/>
<dbReference type="PROSITE" id="PS51186">
    <property type="entry name" value="GNAT"/>
    <property type="match status" value="1"/>
</dbReference>
<dbReference type="SUPFAM" id="SSF55729">
    <property type="entry name" value="Acyl-CoA N-acyltransferases (Nat)"/>
    <property type="match status" value="1"/>
</dbReference>
<evidence type="ECO:0000256" key="2">
    <source>
        <dbReference type="ARBA" id="ARBA00023315"/>
    </source>
</evidence>
<feature type="domain" description="N-acetyltransferase" evidence="3">
    <location>
        <begin position="1"/>
        <end position="156"/>
    </location>
</feature>
<dbReference type="RefSeq" id="WP_200399542.1">
    <property type="nucleotide sequence ID" value="NZ_CP066831.1"/>
</dbReference>
<evidence type="ECO:0000313" key="4">
    <source>
        <dbReference type="EMBL" id="QQM44711.1"/>
    </source>
</evidence>
<dbReference type="PANTHER" id="PTHR43877:SF2">
    <property type="entry name" value="AMINOALKYLPHOSPHONATE N-ACETYLTRANSFERASE-RELATED"/>
    <property type="match status" value="1"/>
</dbReference>
<keyword evidence="1 4" id="KW-0808">Transferase</keyword>
<name>A0A7T7L1M5_9ACTN</name>
<protein>
    <submittedName>
        <fullName evidence="4">GNAT family N-acetyltransferase</fullName>
    </submittedName>
</protein>
<evidence type="ECO:0000313" key="5">
    <source>
        <dbReference type="Proteomes" id="UP000595636"/>
    </source>
</evidence>
<keyword evidence="5" id="KW-1185">Reference proteome</keyword>
<gene>
    <name evidence="4" type="ORF">JEQ17_38460</name>
</gene>
<evidence type="ECO:0000256" key="1">
    <source>
        <dbReference type="ARBA" id="ARBA00022679"/>
    </source>
</evidence>
<dbReference type="KEGG" id="slf:JEQ17_38460"/>
<dbReference type="EMBL" id="CP066831">
    <property type="protein sequence ID" value="QQM44711.1"/>
    <property type="molecule type" value="Genomic_DNA"/>
</dbReference>
<sequence length="174" mass="18817">MRIVVCRAEDIAVLERFMPSHSVDGSHGARFARQEAGDSSYLIPWLDGLPVGHAEVRWTGCEAPEVRAVQPGCPELNGLFVWPASLRSRGIGTALVRAAEEQALARGTGLMGLGVGDDNPTAARLYARLGYRPTVPYVDRWAYLDVDGVRQECADPCVFLVKDLSSGPLDVKPA</sequence>
<reference evidence="4 5" key="1">
    <citation type="submission" date="2020-12" db="EMBL/GenBank/DDBJ databases">
        <title>A novel species.</title>
        <authorList>
            <person name="Li K."/>
        </authorList>
    </citation>
    <scope>NUCLEOTIDE SEQUENCE [LARGE SCALE GENOMIC DNA]</scope>
    <source>
        <strain evidence="4 5">ZYC-3</strain>
    </source>
</reference>
<dbReference type="InterPro" id="IPR016181">
    <property type="entry name" value="Acyl_CoA_acyltransferase"/>
</dbReference>
<dbReference type="CDD" id="cd04301">
    <property type="entry name" value="NAT_SF"/>
    <property type="match status" value="1"/>
</dbReference>
<dbReference type="PANTHER" id="PTHR43877">
    <property type="entry name" value="AMINOALKYLPHOSPHONATE N-ACETYLTRANSFERASE-RELATED-RELATED"/>
    <property type="match status" value="1"/>
</dbReference>